<dbReference type="InterPro" id="IPR010982">
    <property type="entry name" value="Lambda_DNA-bd_dom_sf"/>
</dbReference>
<dbReference type="Pfam" id="PF01381">
    <property type="entry name" value="HTH_3"/>
    <property type="match status" value="1"/>
</dbReference>
<dbReference type="EMBL" id="QSAQ01000022">
    <property type="protein sequence ID" value="RGW67412.1"/>
    <property type="molecule type" value="Genomic_DNA"/>
</dbReference>
<dbReference type="SUPFAM" id="SSF47413">
    <property type="entry name" value="lambda repressor-like DNA-binding domains"/>
    <property type="match status" value="1"/>
</dbReference>
<dbReference type="Proteomes" id="UP000284548">
    <property type="component" value="Unassembled WGS sequence"/>
</dbReference>
<feature type="domain" description="HTH cro/C1-type" evidence="1">
    <location>
        <begin position="90"/>
        <end position="144"/>
    </location>
</feature>
<evidence type="ECO:0000259" key="1">
    <source>
        <dbReference type="PROSITE" id="PS50943"/>
    </source>
</evidence>
<gene>
    <name evidence="4" type="ORF">DW192_01235</name>
    <name evidence="3" type="ORF">DW916_07355</name>
    <name evidence="2" type="ORF">DWV60_09190</name>
</gene>
<dbReference type="InterPro" id="IPR001387">
    <property type="entry name" value="Cro/C1-type_HTH"/>
</dbReference>
<evidence type="ECO:0000313" key="2">
    <source>
        <dbReference type="EMBL" id="RGW67412.1"/>
    </source>
</evidence>
<evidence type="ECO:0000313" key="6">
    <source>
        <dbReference type="Proteomes" id="UP000284990"/>
    </source>
</evidence>
<comment type="caution">
    <text evidence="4">The sequence shown here is derived from an EMBL/GenBank/DDBJ whole genome shotgun (WGS) entry which is preliminary data.</text>
</comment>
<evidence type="ECO:0000313" key="7">
    <source>
        <dbReference type="Proteomes" id="UP000286077"/>
    </source>
</evidence>
<evidence type="ECO:0000313" key="4">
    <source>
        <dbReference type="EMBL" id="RHH85384.1"/>
    </source>
</evidence>
<sequence>MIQRFTEMYYDDAVRFAQYIQATEGGEIELVKEDADGFPLPPKHKIFGNMVNCLKVRNFEIAYLEQRRNPDDDKKHRNRNLYRYIMGQKIKEVRELSGITLEELAEKSGYKPNNIRNIEMGRFNADIDTLCNIVEAMDAHFEVMKN</sequence>
<accession>A0A3R6E5L9</accession>
<dbReference type="Gene3D" id="1.10.260.40">
    <property type="entry name" value="lambda repressor-like DNA-binding domains"/>
    <property type="match status" value="1"/>
</dbReference>
<dbReference type="SMART" id="SM00530">
    <property type="entry name" value="HTH_XRE"/>
    <property type="match status" value="1"/>
</dbReference>
<dbReference type="EMBL" id="QRKB01000001">
    <property type="protein sequence ID" value="RHH85384.1"/>
    <property type="molecule type" value="Genomic_DNA"/>
</dbReference>
<dbReference type="CDD" id="cd00093">
    <property type="entry name" value="HTH_XRE"/>
    <property type="match status" value="1"/>
</dbReference>
<evidence type="ECO:0000313" key="3">
    <source>
        <dbReference type="EMBL" id="RHA86995.1"/>
    </source>
</evidence>
<dbReference type="AlphaFoldDB" id="A0A3R6E5L9"/>
<reference evidence="5 6" key="1">
    <citation type="submission" date="2018-08" db="EMBL/GenBank/DDBJ databases">
        <title>A genome reference for cultivated species of the human gut microbiota.</title>
        <authorList>
            <person name="Zou Y."/>
            <person name="Xue W."/>
            <person name="Luo G."/>
        </authorList>
    </citation>
    <scope>NUCLEOTIDE SEQUENCE [LARGE SCALE GENOMIC DNA]</scope>
    <source>
        <strain evidence="2 7">AF11-14</strain>
        <strain evidence="4 5">AM16-54</strain>
        <strain evidence="3 6">AM42-23AC</strain>
    </source>
</reference>
<evidence type="ECO:0000313" key="5">
    <source>
        <dbReference type="Proteomes" id="UP000284548"/>
    </source>
</evidence>
<dbReference type="Proteomes" id="UP000286077">
    <property type="component" value="Unassembled WGS sequence"/>
</dbReference>
<dbReference type="PROSITE" id="PS50943">
    <property type="entry name" value="HTH_CROC1"/>
    <property type="match status" value="1"/>
</dbReference>
<dbReference type="RefSeq" id="WP_118140280.1">
    <property type="nucleotide sequence ID" value="NZ_JAQEAK010000010.1"/>
</dbReference>
<organism evidence="4 5">
    <name type="scientific">Segatella copri</name>
    <dbReference type="NCBI Taxonomy" id="165179"/>
    <lineage>
        <taxon>Bacteria</taxon>
        <taxon>Pseudomonadati</taxon>
        <taxon>Bacteroidota</taxon>
        <taxon>Bacteroidia</taxon>
        <taxon>Bacteroidales</taxon>
        <taxon>Prevotellaceae</taxon>
        <taxon>Segatella</taxon>
    </lineage>
</organism>
<dbReference type="Proteomes" id="UP000284990">
    <property type="component" value="Unassembled WGS sequence"/>
</dbReference>
<name>A0A3R6E5L9_9BACT</name>
<dbReference type="GO" id="GO:0003677">
    <property type="term" value="F:DNA binding"/>
    <property type="evidence" value="ECO:0007669"/>
    <property type="project" value="InterPro"/>
</dbReference>
<dbReference type="EMBL" id="QSFW01000013">
    <property type="protein sequence ID" value="RHA86995.1"/>
    <property type="molecule type" value="Genomic_DNA"/>
</dbReference>
<protein>
    <submittedName>
        <fullName evidence="4">XRE family transcriptional regulator</fullName>
    </submittedName>
</protein>
<proteinExistence type="predicted"/>